<dbReference type="RefSeq" id="WP_144843862.1">
    <property type="nucleotide sequence ID" value="NZ_VMRJ01000001.1"/>
</dbReference>
<comment type="caution">
    <text evidence="3">The sequence shown here is derived from an EMBL/GenBank/DDBJ whole genome shotgun (WGS) entry which is preliminary data.</text>
</comment>
<feature type="signal peptide" evidence="1">
    <location>
        <begin position="1"/>
        <end position="21"/>
    </location>
</feature>
<feature type="chain" id="PRO_5021783813" evidence="1">
    <location>
        <begin position="22"/>
        <end position="206"/>
    </location>
</feature>
<dbReference type="Pfam" id="PF13568">
    <property type="entry name" value="OMP_b-brl_2"/>
    <property type="match status" value="1"/>
</dbReference>
<evidence type="ECO:0000256" key="1">
    <source>
        <dbReference type="SAM" id="SignalP"/>
    </source>
</evidence>
<dbReference type="EMBL" id="VMRJ01000001">
    <property type="protein sequence ID" value="TVT42973.1"/>
    <property type="molecule type" value="Genomic_DNA"/>
</dbReference>
<dbReference type="Proteomes" id="UP000317624">
    <property type="component" value="Unassembled WGS sequence"/>
</dbReference>
<keyword evidence="1" id="KW-0732">Signal</keyword>
<dbReference type="SUPFAM" id="SSF56925">
    <property type="entry name" value="OMPA-like"/>
    <property type="match status" value="1"/>
</dbReference>
<evidence type="ECO:0000313" key="4">
    <source>
        <dbReference type="Proteomes" id="UP000317624"/>
    </source>
</evidence>
<sequence>MKKYVLTYLLGSWAVVASAQASADAPTAHKLPVRFGLRLGLNQSNTNFNMGEPKPVVPVDTKWKTGFVVGALLEVGLNEHFALQQEYLYSQQSGEVSGGARYQMQYLSLPLLLKYRVLPRLAVVAGPQFDLMLKAQQEANGQTTNITHDTEERGLGATAGLEVNVWRSLSLSARYLQGLNHVGIGQRSAVQEFKWQSVLVAAEVRF</sequence>
<dbReference type="AlphaFoldDB" id="A0A558C2G0"/>
<organism evidence="3 4">
    <name type="scientific">Hymenobacter setariae</name>
    <dbReference type="NCBI Taxonomy" id="2594794"/>
    <lineage>
        <taxon>Bacteria</taxon>
        <taxon>Pseudomonadati</taxon>
        <taxon>Bacteroidota</taxon>
        <taxon>Cytophagia</taxon>
        <taxon>Cytophagales</taxon>
        <taxon>Hymenobacteraceae</taxon>
        <taxon>Hymenobacter</taxon>
    </lineage>
</organism>
<dbReference type="InterPro" id="IPR011250">
    <property type="entry name" value="OMP/PagP_B-barrel"/>
</dbReference>
<dbReference type="InterPro" id="IPR025665">
    <property type="entry name" value="Beta-barrel_OMP_2"/>
</dbReference>
<evidence type="ECO:0000313" key="3">
    <source>
        <dbReference type="EMBL" id="TVT42973.1"/>
    </source>
</evidence>
<evidence type="ECO:0000259" key="2">
    <source>
        <dbReference type="Pfam" id="PF13568"/>
    </source>
</evidence>
<proteinExistence type="predicted"/>
<protein>
    <submittedName>
        <fullName evidence="3">PorT family protein</fullName>
    </submittedName>
</protein>
<dbReference type="OrthoDB" id="947434at2"/>
<feature type="domain" description="Outer membrane protein beta-barrel" evidence="2">
    <location>
        <begin position="26"/>
        <end position="182"/>
    </location>
</feature>
<accession>A0A558C2G0</accession>
<keyword evidence="4" id="KW-1185">Reference proteome</keyword>
<gene>
    <name evidence="3" type="ORF">FNT36_02455</name>
</gene>
<name>A0A558C2G0_9BACT</name>
<reference evidence="3 4" key="1">
    <citation type="submission" date="2019-07" db="EMBL/GenBank/DDBJ databases">
        <title>Hymenobacter sp. straun FUR1 Genome sequencing and assembly.</title>
        <authorList>
            <person name="Chhetri G."/>
        </authorList>
    </citation>
    <scope>NUCLEOTIDE SEQUENCE [LARGE SCALE GENOMIC DNA]</scope>
    <source>
        <strain evidence="3 4">Fur1</strain>
    </source>
</reference>